<dbReference type="EMBL" id="JBEDNZ010000029">
    <property type="protein sequence ID" value="KAL0809214.1"/>
    <property type="molecule type" value="Genomic_DNA"/>
</dbReference>
<dbReference type="AlphaFoldDB" id="A0ABD0S5A1"/>
<dbReference type="InterPro" id="IPR021109">
    <property type="entry name" value="Peptidase_aspartic_dom_sf"/>
</dbReference>
<evidence type="ECO:0008006" key="4">
    <source>
        <dbReference type="Google" id="ProtNLM"/>
    </source>
</evidence>
<organism evidence="2 3">
    <name type="scientific">Loxostege sticticalis</name>
    <name type="common">Beet webworm moth</name>
    <dbReference type="NCBI Taxonomy" id="481309"/>
    <lineage>
        <taxon>Eukaryota</taxon>
        <taxon>Metazoa</taxon>
        <taxon>Ecdysozoa</taxon>
        <taxon>Arthropoda</taxon>
        <taxon>Hexapoda</taxon>
        <taxon>Insecta</taxon>
        <taxon>Pterygota</taxon>
        <taxon>Neoptera</taxon>
        <taxon>Endopterygota</taxon>
        <taxon>Lepidoptera</taxon>
        <taxon>Glossata</taxon>
        <taxon>Ditrysia</taxon>
        <taxon>Pyraloidea</taxon>
        <taxon>Crambidae</taxon>
        <taxon>Pyraustinae</taxon>
        <taxon>Loxostege</taxon>
    </lineage>
</organism>
<evidence type="ECO:0000256" key="1">
    <source>
        <dbReference type="SAM" id="MobiDB-lite"/>
    </source>
</evidence>
<dbReference type="Proteomes" id="UP001549921">
    <property type="component" value="Unassembled WGS sequence"/>
</dbReference>
<name>A0ABD0S5A1_LOXSC</name>
<protein>
    <recommendedName>
        <fullName evidence="4">Peptidase aspartic putative domain-containing protein</fullName>
    </recommendedName>
</protein>
<evidence type="ECO:0000313" key="2">
    <source>
        <dbReference type="EMBL" id="KAL0809214.1"/>
    </source>
</evidence>
<proteinExistence type="predicted"/>
<comment type="caution">
    <text evidence="2">The sequence shown here is derived from an EMBL/GenBank/DDBJ whole genome shotgun (WGS) entry which is preliminary data.</text>
</comment>
<feature type="compositionally biased region" description="Polar residues" evidence="1">
    <location>
        <begin position="412"/>
        <end position="438"/>
    </location>
</feature>
<dbReference type="Gene3D" id="2.40.70.10">
    <property type="entry name" value="Acid Proteases"/>
    <property type="match status" value="1"/>
</dbReference>
<feature type="compositionally biased region" description="Low complexity" evidence="1">
    <location>
        <begin position="397"/>
        <end position="411"/>
    </location>
</feature>
<dbReference type="InterPro" id="IPR005312">
    <property type="entry name" value="DUF1759"/>
</dbReference>
<dbReference type="PANTHER" id="PTHR47331:SF5">
    <property type="entry name" value="RIBONUCLEASE H"/>
    <property type="match status" value="1"/>
</dbReference>
<gene>
    <name evidence="2" type="ORF">ABMA28_011436</name>
</gene>
<sequence length="691" mass="78679">MDIKVLTKQRGTIRQRLTVFENYLTPLLELKEATSVKINELRLRLNKVRELSLTFDEVQSQIEIIEEETSLQINEREATEDRFFKLISQGQTLLESFEEKHSNDSSSVSPPSNNLKLPVLQIPIFDGTPNNWLSFRDTYLSLIHNNTQIEDINKFYYLKQYLRAPASTVIESVTLSSANYKIAWSLLCERFDNKRLLINEHIKSLFAIEPLQKESQEGIHNIIDTLSKNLSALNLLGEPTNKWDALIIFMASAKLDSATARRWEEFRSDKESLNLDDFYSFLRQRATVLETINAGRSHDSHRSERRLSRSKSFISSSCDSSSVTDQCVTCKQNHKLYQCTKFKSLPIDQRIQTVSQSHLCVNCLRGGHQSYQCRLGGCKICKRKHNTLLHKPNIIQSNQNNLNPINKNNEQAKNTTQSEQNTSAINVSTSSNSATQTNPSTTITLSAVATNQALLSTALVQVINNDNIHILRAILDSGSQSSFITEKAQQLIGCNKQKHSCQHISGIGNNTFSVKEHCDLQINSLHSDFSISVRCYILPLITDSVPQLSINIQSLGIPNYINLADPQFYQPDDIDLLLGADVFWDLVGTNRLNLGFQKPILQETQLGWIVAGPIGHKYYKNCSNKISCNFSQEVREQLSRFWEIEEIPKDNKLELQDNYCEKLFAETTRRDSNGRFCVQIPLKEPWVILTI</sequence>
<dbReference type="Pfam" id="PF03564">
    <property type="entry name" value="DUF1759"/>
    <property type="match status" value="1"/>
</dbReference>
<evidence type="ECO:0000313" key="3">
    <source>
        <dbReference type="Proteomes" id="UP001549921"/>
    </source>
</evidence>
<accession>A0ABD0S5A1</accession>
<reference evidence="2 3" key="1">
    <citation type="submission" date="2024-06" db="EMBL/GenBank/DDBJ databases">
        <title>A chromosome-level genome assembly of beet webworm, Loxostege sticticalis.</title>
        <authorList>
            <person name="Zhang Y."/>
        </authorList>
    </citation>
    <scope>NUCLEOTIDE SEQUENCE [LARGE SCALE GENOMIC DNA]</scope>
    <source>
        <strain evidence="2">AQ028</strain>
        <tissue evidence="2">Male pupae</tissue>
    </source>
</reference>
<feature type="region of interest" description="Disordered" evidence="1">
    <location>
        <begin position="397"/>
        <end position="438"/>
    </location>
</feature>
<dbReference type="PANTHER" id="PTHR47331">
    <property type="entry name" value="PHD-TYPE DOMAIN-CONTAINING PROTEIN"/>
    <property type="match status" value="1"/>
</dbReference>